<dbReference type="PANTHER" id="PTHR34220">
    <property type="entry name" value="SENSOR HISTIDINE KINASE YPDA"/>
    <property type="match status" value="1"/>
</dbReference>
<keyword evidence="5" id="KW-0472">Membrane</keyword>
<dbReference type="Gene3D" id="6.10.340.10">
    <property type="match status" value="1"/>
</dbReference>
<organism evidence="7 8">
    <name type="scientific">Caproiciproducens faecalis</name>
    <dbReference type="NCBI Taxonomy" id="2820301"/>
    <lineage>
        <taxon>Bacteria</taxon>
        <taxon>Bacillati</taxon>
        <taxon>Bacillota</taxon>
        <taxon>Clostridia</taxon>
        <taxon>Eubacteriales</taxon>
        <taxon>Acutalibacteraceae</taxon>
        <taxon>Caproiciproducens</taxon>
    </lineage>
</organism>
<dbReference type="EMBL" id="JAGFNZ010000001">
    <property type="protein sequence ID" value="MBW7571437.1"/>
    <property type="molecule type" value="Genomic_DNA"/>
</dbReference>
<name>A0ABS7DJH9_9FIRM</name>
<comment type="subcellular location">
    <subcellularLocation>
        <location evidence="1">Membrane</location>
    </subcellularLocation>
</comment>
<keyword evidence="5" id="KW-0812">Transmembrane</keyword>
<evidence type="ECO:0000313" key="8">
    <source>
        <dbReference type="Proteomes" id="UP000719942"/>
    </source>
</evidence>
<dbReference type="SUPFAM" id="SSF158472">
    <property type="entry name" value="HAMP domain-like"/>
    <property type="match status" value="1"/>
</dbReference>
<evidence type="ECO:0000313" key="7">
    <source>
        <dbReference type="EMBL" id="MBW7571437.1"/>
    </source>
</evidence>
<dbReference type="Gene3D" id="3.30.565.10">
    <property type="entry name" value="Histidine kinase-like ATPase, C-terminal domain"/>
    <property type="match status" value="1"/>
</dbReference>
<dbReference type="PROSITE" id="PS50885">
    <property type="entry name" value="HAMP"/>
    <property type="match status" value="1"/>
</dbReference>
<dbReference type="CDD" id="cd06225">
    <property type="entry name" value="HAMP"/>
    <property type="match status" value="1"/>
</dbReference>
<reference evidence="7 8" key="1">
    <citation type="submission" date="2021-03" db="EMBL/GenBank/DDBJ databases">
        <title>Caproiciproducens sp. nov. isolated from feces of cow.</title>
        <authorList>
            <person name="Choi J.-Y."/>
        </authorList>
    </citation>
    <scope>NUCLEOTIDE SEQUENCE [LARGE SCALE GENOMIC DNA]</scope>
    <source>
        <strain evidence="7 8">AGMB10547</strain>
    </source>
</reference>
<evidence type="ECO:0000256" key="5">
    <source>
        <dbReference type="SAM" id="Phobius"/>
    </source>
</evidence>
<gene>
    <name evidence="7" type="ORF">J5W02_01310</name>
</gene>
<keyword evidence="3" id="KW-0808">Transferase</keyword>
<keyword evidence="2" id="KW-0597">Phosphoprotein</keyword>
<sequence length="595" mass="67147">MRSEKKLKISFFARLFICFAVISIVPVAVLGTLTYIISSNVSLRNVENQSSKTVNNAAMSLQQTIGEYRSALSYFCTDSDTVQKISNSDVTPEQSTSIYQKMYILLAGKSSNVTMHLIKADGTFQISTSVIPEAYNIRNHREWGIFRELNESYGTVMYSNHYVSPSGKNYCMSVANTIRKNGKIIAYAILDIPSDVFQTALDTVNVSLPIRYAVVDQNNYFLYDEIFSGQNQIFMDMNFRNQMLQAQDSKKLYLEKPKRIITWDVTPGDYPLRVMSSVPIELVVINSNYIMDTAIAVALGAIFLCVLISPMLVRSLTKPLNAIMRTMDKVQNGDTNARVVVHNDDEFGYIGRNLNSMLDRLNELFATNLEKQNRLRLAELKSLYSQINPHFLYNTLDSIKWLAKLNGVDDIVLIVSQLGKLLKNSIRNQKESVQISEEIGLVGSYLSIQKIRYDDKFDVSIQVNEEIMDCYVPKFIIQPIVENAIIHGIEDKIGKAHLIIRGWRQDDKIIFQVEDDGVGISEEKLNSIKKSAHAKALDSDSIGIANVDKRVKLYYGQDYGLKIQSKENVGTITRITMPFSTIPLGNENMGGSDHD</sequence>
<dbReference type="InterPro" id="IPR036890">
    <property type="entry name" value="HATPase_C_sf"/>
</dbReference>
<keyword evidence="5" id="KW-1133">Transmembrane helix</keyword>
<accession>A0ABS7DJH9</accession>
<evidence type="ECO:0000256" key="1">
    <source>
        <dbReference type="ARBA" id="ARBA00004370"/>
    </source>
</evidence>
<dbReference type="PANTHER" id="PTHR34220:SF7">
    <property type="entry name" value="SENSOR HISTIDINE KINASE YPDA"/>
    <property type="match status" value="1"/>
</dbReference>
<dbReference type="GO" id="GO:0016301">
    <property type="term" value="F:kinase activity"/>
    <property type="evidence" value="ECO:0007669"/>
    <property type="project" value="UniProtKB-KW"/>
</dbReference>
<dbReference type="RefSeq" id="WP_219963850.1">
    <property type="nucleotide sequence ID" value="NZ_JAGFNZ010000001.1"/>
</dbReference>
<evidence type="ECO:0000256" key="4">
    <source>
        <dbReference type="ARBA" id="ARBA00022777"/>
    </source>
</evidence>
<evidence type="ECO:0000256" key="3">
    <source>
        <dbReference type="ARBA" id="ARBA00022679"/>
    </source>
</evidence>
<dbReference type="InterPro" id="IPR003594">
    <property type="entry name" value="HATPase_dom"/>
</dbReference>
<dbReference type="SMART" id="SM00387">
    <property type="entry name" value="HATPase_c"/>
    <property type="match status" value="1"/>
</dbReference>
<protein>
    <submittedName>
        <fullName evidence="7">Sensor histidine kinase</fullName>
    </submittedName>
</protein>
<keyword evidence="4 7" id="KW-0418">Kinase</keyword>
<dbReference type="Proteomes" id="UP000719942">
    <property type="component" value="Unassembled WGS sequence"/>
</dbReference>
<comment type="caution">
    <text evidence="7">The sequence shown here is derived from an EMBL/GenBank/DDBJ whole genome shotgun (WGS) entry which is preliminary data.</text>
</comment>
<dbReference type="SUPFAM" id="SSF55874">
    <property type="entry name" value="ATPase domain of HSP90 chaperone/DNA topoisomerase II/histidine kinase"/>
    <property type="match status" value="1"/>
</dbReference>
<dbReference type="Pfam" id="PF06580">
    <property type="entry name" value="His_kinase"/>
    <property type="match status" value="1"/>
</dbReference>
<feature type="transmembrane region" description="Helical" evidence="5">
    <location>
        <begin position="12"/>
        <end position="37"/>
    </location>
</feature>
<evidence type="ECO:0000259" key="6">
    <source>
        <dbReference type="PROSITE" id="PS50885"/>
    </source>
</evidence>
<dbReference type="InterPro" id="IPR003660">
    <property type="entry name" value="HAMP_dom"/>
</dbReference>
<feature type="domain" description="HAMP" evidence="6">
    <location>
        <begin position="314"/>
        <end position="366"/>
    </location>
</feature>
<dbReference type="Pfam" id="PF02518">
    <property type="entry name" value="HATPase_c"/>
    <property type="match status" value="1"/>
</dbReference>
<proteinExistence type="predicted"/>
<dbReference type="SMART" id="SM00304">
    <property type="entry name" value="HAMP"/>
    <property type="match status" value="1"/>
</dbReference>
<feature type="transmembrane region" description="Helical" evidence="5">
    <location>
        <begin position="294"/>
        <end position="317"/>
    </location>
</feature>
<evidence type="ECO:0000256" key="2">
    <source>
        <dbReference type="ARBA" id="ARBA00022553"/>
    </source>
</evidence>
<dbReference type="InterPro" id="IPR050640">
    <property type="entry name" value="Bact_2-comp_sensor_kinase"/>
</dbReference>
<keyword evidence="8" id="KW-1185">Reference proteome</keyword>
<dbReference type="InterPro" id="IPR010559">
    <property type="entry name" value="Sig_transdc_His_kin_internal"/>
</dbReference>
<dbReference type="Pfam" id="PF00672">
    <property type="entry name" value="HAMP"/>
    <property type="match status" value="1"/>
</dbReference>